<organism evidence="2 3">
    <name type="scientific">Seminavis robusta</name>
    <dbReference type="NCBI Taxonomy" id="568900"/>
    <lineage>
        <taxon>Eukaryota</taxon>
        <taxon>Sar</taxon>
        <taxon>Stramenopiles</taxon>
        <taxon>Ochrophyta</taxon>
        <taxon>Bacillariophyta</taxon>
        <taxon>Bacillariophyceae</taxon>
        <taxon>Bacillariophycidae</taxon>
        <taxon>Naviculales</taxon>
        <taxon>Naviculaceae</taxon>
        <taxon>Seminavis</taxon>
    </lineage>
</organism>
<sequence>MSHRLSSLGPRKKERERTARLHSSIGDLGAQKENNLIGLRSHPPEALSGLEAAVVSWQLEHSPVHADPCPSDAEGHFNLTYRWVLADVSATCMPFTEVQFVGLSDGPKRVAH</sequence>
<dbReference type="Proteomes" id="UP001153069">
    <property type="component" value="Unassembled WGS sequence"/>
</dbReference>
<keyword evidence="3" id="KW-1185">Reference proteome</keyword>
<evidence type="ECO:0000313" key="2">
    <source>
        <dbReference type="EMBL" id="CAB9529933.1"/>
    </source>
</evidence>
<gene>
    <name evidence="2" type="ORF">SEMRO_2678_G334440.1</name>
</gene>
<dbReference type="AlphaFoldDB" id="A0A9N8I0F9"/>
<evidence type="ECO:0000313" key="3">
    <source>
        <dbReference type="Proteomes" id="UP001153069"/>
    </source>
</evidence>
<dbReference type="EMBL" id="CAICTM010002676">
    <property type="protein sequence ID" value="CAB9529933.1"/>
    <property type="molecule type" value="Genomic_DNA"/>
</dbReference>
<name>A0A9N8I0F9_9STRA</name>
<protein>
    <submittedName>
        <fullName evidence="2">Uncharacterized protein</fullName>
    </submittedName>
</protein>
<feature type="region of interest" description="Disordered" evidence="1">
    <location>
        <begin position="1"/>
        <end position="26"/>
    </location>
</feature>
<accession>A0A9N8I0F9</accession>
<evidence type="ECO:0000256" key="1">
    <source>
        <dbReference type="SAM" id="MobiDB-lite"/>
    </source>
</evidence>
<reference evidence="2" key="1">
    <citation type="submission" date="2020-06" db="EMBL/GenBank/DDBJ databases">
        <authorList>
            <consortium name="Plant Systems Biology data submission"/>
        </authorList>
    </citation>
    <scope>NUCLEOTIDE SEQUENCE</scope>
    <source>
        <strain evidence="2">D6</strain>
    </source>
</reference>
<proteinExistence type="predicted"/>
<comment type="caution">
    <text evidence="2">The sequence shown here is derived from an EMBL/GenBank/DDBJ whole genome shotgun (WGS) entry which is preliminary data.</text>
</comment>